<evidence type="ECO:0000256" key="2">
    <source>
        <dbReference type="ARBA" id="ARBA00004370"/>
    </source>
</evidence>
<organism evidence="12 13">
    <name type="scientific">Nepenthes gracilis</name>
    <name type="common">Slender pitcher plant</name>
    <dbReference type="NCBI Taxonomy" id="150966"/>
    <lineage>
        <taxon>Eukaryota</taxon>
        <taxon>Viridiplantae</taxon>
        <taxon>Streptophyta</taxon>
        <taxon>Embryophyta</taxon>
        <taxon>Tracheophyta</taxon>
        <taxon>Spermatophyta</taxon>
        <taxon>Magnoliopsida</taxon>
        <taxon>eudicotyledons</taxon>
        <taxon>Gunneridae</taxon>
        <taxon>Pentapetalae</taxon>
        <taxon>Caryophyllales</taxon>
        <taxon>Nepenthaceae</taxon>
        <taxon>Nepenthes</taxon>
    </lineage>
</organism>
<dbReference type="InterPro" id="IPR036396">
    <property type="entry name" value="Cyt_P450_sf"/>
</dbReference>
<evidence type="ECO:0000256" key="11">
    <source>
        <dbReference type="ARBA" id="ARBA00023136"/>
    </source>
</evidence>
<dbReference type="InterPro" id="IPR001128">
    <property type="entry name" value="Cyt_P450"/>
</dbReference>
<keyword evidence="4" id="KW-0349">Heme</keyword>
<keyword evidence="13" id="KW-1185">Reference proteome</keyword>
<reference evidence="12" key="1">
    <citation type="submission" date="2023-05" db="EMBL/GenBank/DDBJ databases">
        <title>Nepenthes gracilis genome sequencing.</title>
        <authorList>
            <person name="Fukushima K."/>
        </authorList>
    </citation>
    <scope>NUCLEOTIDE SEQUENCE</scope>
    <source>
        <strain evidence="12">SING2019-196</strain>
    </source>
</reference>
<proteinExistence type="inferred from homology"/>
<dbReference type="PANTHER" id="PTHR24282:SF255">
    <property type="entry name" value="CYTOCHROME P450 72A11-RELATED"/>
    <property type="match status" value="1"/>
</dbReference>
<dbReference type="GO" id="GO:0016020">
    <property type="term" value="C:membrane"/>
    <property type="evidence" value="ECO:0007669"/>
    <property type="project" value="UniProtKB-SubCell"/>
</dbReference>
<dbReference type="Proteomes" id="UP001279734">
    <property type="component" value="Unassembled WGS sequence"/>
</dbReference>
<evidence type="ECO:0000256" key="9">
    <source>
        <dbReference type="ARBA" id="ARBA00023004"/>
    </source>
</evidence>
<comment type="similarity">
    <text evidence="3">Belongs to the cytochrome P450 family.</text>
</comment>
<keyword evidence="11" id="KW-0472">Membrane</keyword>
<keyword evidence="6" id="KW-0479">Metal-binding</keyword>
<comment type="subcellular location">
    <subcellularLocation>
        <location evidence="2">Membrane</location>
    </subcellularLocation>
</comment>
<evidence type="ECO:0000256" key="7">
    <source>
        <dbReference type="ARBA" id="ARBA00022989"/>
    </source>
</evidence>
<evidence type="ECO:0000313" key="13">
    <source>
        <dbReference type="Proteomes" id="UP001279734"/>
    </source>
</evidence>
<sequence length="244" mass="28308">MAAAAAAAFTVVLMIKWVWRAVNWVWLKPKTLERYLRQQGLAGNSYRLLFGDMKDSFRLRNEAKSQPISFTNDYLHRVDPLLHRTIKNYGKNSFVWMGPIPVVNITEPELIKEVFLKMNDFQKPKISKLFDLLVPGLILYEGEKWAKHRKIINPAFHIEKLKLMLPAFSTSCDKMIDEWEKVVSETNSHEINMVPYLKTLTADVISRSAFGSSFEEGKKIFQLLDDQINLALQSFQTIFIPGWR</sequence>
<dbReference type="Gene3D" id="1.10.630.10">
    <property type="entry name" value="Cytochrome P450"/>
    <property type="match status" value="1"/>
</dbReference>
<dbReference type="Pfam" id="PF00067">
    <property type="entry name" value="p450"/>
    <property type="match status" value="1"/>
</dbReference>
<dbReference type="InterPro" id="IPR002402">
    <property type="entry name" value="Cyt_P450_E_grp-II"/>
</dbReference>
<dbReference type="AlphaFoldDB" id="A0AAD3SNV5"/>
<accession>A0AAD3SNV5</accession>
<protein>
    <recommendedName>
        <fullName evidence="14">Cytochrome P450</fullName>
    </recommendedName>
</protein>
<evidence type="ECO:0000313" key="12">
    <source>
        <dbReference type="EMBL" id="GMH14194.1"/>
    </source>
</evidence>
<evidence type="ECO:0000256" key="5">
    <source>
        <dbReference type="ARBA" id="ARBA00022692"/>
    </source>
</evidence>
<keyword evidence="10" id="KW-0503">Monooxygenase</keyword>
<keyword evidence="8" id="KW-0560">Oxidoreductase</keyword>
<dbReference type="SUPFAM" id="SSF48264">
    <property type="entry name" value="Cytochrome P450"/>
    <property type="match status" value="1"/>
</dbReference>
<evidence type="ECO:0000256" key="8">
    <source>
        <dbReference type="ARBA" id="ARBA00023002"/>
    </source>
</evidence>
<keyword evidence="5" id="KW-0812">Transmembrane</keyword>
<keyword evidence="7" id="KW-1133">Transmembrane helix</keyword>
<dbReference type="GO" id="GO:0020037">
    <property type="term" value="F:heme binding"/>
    <property type="evidence" value="ECO:0007669"/>
    <property type="project" value="InterPro"/>
</dbReference>
<evidence type="ECO:0008006" key="14">
    <source>
        <dbReference type="Google" id="ProtNLM"/>
    </source>
</evidence>
<evidence type="ECO:0000256" key="1">
    <source>
        <dbReference type="ARBA" id="ARBA00001971"/>
    </source>
</evidence>
<dbReference type="GO" id="GO:0016705">
    <property type="term" value="F:oxidoreductase activity, acting on paired donors, with incorporation or reduction of molecular oxygen"/>
    <property type="evidence" value="ECO:0007669"/>
    <property type="project" value="InterPro"/>
</dbReference>
<evidence type="ECO:0000256" key="3">
    <source>
        <dbReference type="ARBA" id="ARBA00010617"/>
    </source>
</evidence>
<name>A0AAD3SNV5_NEPGR</name>
<evidence type="ECO:0000256" key="6">
    <source>
        <dbReference type="ARBA" id="ARBA00022723"/>
    </source>
</evidence>
<dbReference type="PANTHER" id="PTHR24282">
    <property type="entry name" value="CYTOCHROME P450 FAMILY MEMBER"/>
    <property type="match status" value="1"/>
</dbReference>
<dbReference type="PRINTS" id="PR00464">
    <property type="entry name" value="EP450II"/>
</dbReference>
<evidence type="ECO:0000256" key="10">
    <source>
        <dbReference type="ARBA" id="ARBA00023033"/>
    </source>
</evidence>
<dbReference type="EMBL" id="BSYO01000013">
    <property type="protein sequence ID" value="GMH14194.1"/>
    <property type="molecule type" value="Genomic_DNA"/>
</dbReference>
<dbReference type="GO" id="GO:0004497">
    <property type="term" value="F:monooxygenase activity"/>
    <property type="evidence" value="ECO:0007669"/>
    <property type="project" value="UniProtKB-KW"/>
</dbReference>
<evidence type="ECO:0000256" key="4">
    <source>
        <dbReference type="ARBA" id="ARBA00022617"/>
    </source>
</evidence>
<dbReference type="InterPro" id="IPR050665">
    <property type="entry name" value="Cytochrome_P450_Monooxygen"/>
</dbReference>
<keyword evidence="9" id="KW-0408">Iron</keyword>
<gene>
    <name evidence="12" type="ORF">Nepgr_016035</name>
</gene>
<comment type="caution">
    <text evidence="12">The sequence shown here is derived from an EMBL/GenBank/DDBJ whole genome shotgun (WGS) entry which is preliminary data.</text>
</comment>
<comment type="cofactor">
    <cofactor evidence="1">
        <name>heme</name>
        <dbReference type="ChEBI" id="CHEBI:30413"/>
    </cofactor>
</comment>
<dbReference type="GO" id="GO:0005506">
    <property type="term" value="F:iron ion binding"/>
    <property type="evidence" value="ECO:0007669"/>
    <property type="project" value="InterPro"/>
</dbReference>